<dbReference type="PANTHER" id="PTHR43585:SF2">
    <property type="entry name" value="ATP-GRASP ENZYME FSQD"/>
    <property type="match status" value="1"/>
</dbReference>
<dbReference type="Gene3D" id="3.30.470.20">
    <property type="entry name" value="ATP-grasp fold, B domain"/>
    <property type="match status" value="1"/>
</dbReference>
<dbReference type="InterPro" id="IPR013815">
    <property type="entry name" value="ATP_grasp_subdomain_1"/>
</dbReference>
<keyword evidence="3 5" id="KW-0547">Nucleotide-binding</keyword>
<dbReference type="InterPro" id="IPR005479">
    <property type="entry name" value="CPAse_ATP-bd"/>
</dbReference>
<sequence>MANNRNLELCCLNRYRPASWPPFRLGECLRKSTPDLSSFLVFELLHTKQYRLLTRFVCRLVVPSINPVNCSLFCIIHPHRCNDSHNLTVATVIQNYMCLSVLVTNAQSKQTLAIVRGLSNFGYDIITVGAHPRSQSFYSKHCLAGIQVADSETNPRRFTADVNKAVQDYNIDVVLPVSSSDTMAIARYREEFGDRVQIPIADYEILVAAFDKELTFDHAREQDIPIPETYCPTDRAELEDLADDLSYPVVVKLRQTSASEGLRYAHSRDELLSVYELDGPDGVSTEYERPLVQEYIEGDIHDVCVLFQDGELKRALTQKRLRMYPASGGGGVVNVTTDRPELIELAEDLLSTLDYHGVAQVEFMIEEGTGDPYLIEVNPKLWGTSGLSIAAGVNFPKYLVEVSQGKTLERNLSDYEVGLTYVWLSPGLLGNVEQSDGVVEALIDIRRVHASNGQTDLDFSDPIPHLVRMPQIAWIVFRSLFSRLS</sequence>
<evidence type="ECO:0000256" key="1">
    <source>
        <dbReference type="ARBA" id="ARBA00001936"/>
    </source>
</evidence>
<proteinExistence type="predicted"/>
<dbReference type="PROSITE" id="PS00867">
    <property type="entry name" value="CPSASE_2"/>
    <property type="match status" value="1"/>
</dbReference>
<keyword evidence="4 5" id="KW-0067">ATP-binding</keyword>
<dbReference type="AlphaFoldDB" id="A0A4U5JAF3"/>
<dbReference type="PANTHER" id="PTHR43585">
    <property type="entry name" value="FUMIPYRROLE BIOSYNTHESIS PROTEIN C"/>
    <property type="match status" value="1"/>
</dbReference>
<evidence type="ECO:0000313" key="7">
    <source>
        <dbReference type="EMBL" id="TKR25241.1"/>
    </source>
</evidence>
<protein>
    <submittedName>
        <fullName evidence="7">ATP-grasp domain-containing protein</fullName>
    </submittedName>
</protein>
<reference evidence="7 8" key="1">
    <citation type="submission" date="2019-04" db="EMBL/GenBank/DDBJ databases">
        <title>Natronomonas sp. F20-122 a newhaloarchaeon isolated from a saline saltern of Isla Bacuta, Huelva, Spain.</title>
        <authorList>
            <person name="Duran-Viseras A."/>
            <person name="Sanchez-Porro C."/>
            <person name="Ventosa A."/>
        </authorList>
    </citation>
    <scope>NUCLEOTIDE SEQUENCE [LARGE SCALE GENOMIC DNA]</scope>
    <source>
        <strain evidence="7 8">F20-122</strain>
    </source>
</reference>
<dbReference type="GO" id="GO:0046872">
    <property type="term" value="F:metal ion binding"/>
    <property type="evidence" value="ECO:0007669"/>
    <property type="project" value="InterPro"/>
</dbReference>
<evidence type="ECO:0000256" key="4">
    <source>
        <dbReference type="ARBA" id="ARBA00022840"/>
    </source>
</evidence>
<comment type="caution">
    <text evidence="7">The sequence shown here is derived from an EMBL/GenBank/DDBJ whole genome shotgun (WGS) entry which is preliminary data.</text>
</comment>
<dbReference type="Gene3D" id="3.40.50.20">
    <property type="match status" value="1"/>
</dbReference>
<gene>
    <name evidence="7" type="ORF">DM868_10750</name>
</gene>
<comment type="cofactor">
    <cofactor evidence="1">
        <name>Mn(2+)</name>
        <dbReference type="ChEBI" id="CHEBI:29035"/>
    </cofactor>
</comment>
<dbReference type="Proteomes" id="UP000308037">
    <property type="component" value="Unassembled WGS sequence"/>
</dbReference>
<keyword evidence="8" id="KW-1185">Reference proteome</keyword>
<evidence type="ECO:0000259" key="6">
    <source>
        <dbReference type="PROSITE" id="PS50975"/>
    </source>
</evidence>
<dbReference type="InterPro" id="IPR003806">
    <property type="entry name" value="ATP-grasp_PylC-type"/>
</dbReference>
<dbReference type="PROSITE" id="PS50975">
    <property type="entry name" value="ATP_GRASP"/>
    <property type="match status" value="1"/>
</dbReference>
<dbReference type="Gene3D" id="3.30.1490.20">
    <property type="entry name" value="ATP-grasp fold, A domain"/>
    <property type="match status" value="1"/>
</dbReference>
<feature type="domain" description="ATP-grasp" evidence="6">
    <location>
        <begin position="216"/>
        <end position="404"/>
    </location>
</feature>
<name>A0A4U5JAF3_9EURY</name>
<dbReference type="InterPro" id="IPR052032">
    <property type="entry name" value="ATP-dep_AA_Ligase"/>
</dbReference>
<keyword evidence="2" id="KW-0436">Ligase</keyword>
<evidence type="ECO:0000256" key="3">
    <source>
        <dbReference type="ARBA" id="ARBA00022741"/>
    </source>
</evidence>
<dbReference type="InterPro" id="IPR011761">
    <property type="entry name" value="ATP-grasp"/>
</dbReference>
<evidence type="ECO:0000313" key="8">
    <source>
        <dbReference type="Proteomes" id="UP000308037"/>
    </source>
</evidence>
<dbReference type="SUPFAM" id="SSF56059">
    <property type="entry name" value="Glutathione synthetase ATP-binding domain-like"/>
    <property type="match status" value="1"/>
</dbReference>
<dbReference type="EMBL" id="QKNX01000004">
    <property type="protein sequence ID" value="TKR25241.1"/>
    <property type="molecule type" value="Genomic_DNA"/>
</dbReference>
<dbReference type="Pfam" id="PF02655">
    <property type="entry name" value="ATP-grasp_3"/>
    <property type="match status" value="1"/>
</dbReference>
<dbReference type="GO" id="GO:0005524">
    <property type="term" value="F:ATP binding"/>
    <property type="evidence" value="ECO:0007669"/>
    <property type="project" value="UniProtKB-UniRule"/>
</dbReference>
<organism evidence="7 8">
    <name type="scientific">Natronomonas salsuginis</name>
    <dbReference type="NCBI Taxonomy" id="2217661"/>
    <lineage>
        <taxon>Archaea</taxon>
        <taxon>Methanobacteriati</taxon>
        <taxon>Methanobacteriota</taxon>
        <taxon>Stenosarchaea group</taxon>
        <taxon>Halobacteria</taxon>
        <taxon>Halobacteriales</taxon>
        <taxon>Natronomonadaceae</taxon>
        <taxon>Natronomonas</taxon>
    </lineage>
</organism>
<evidence type="ECO:0000256" key="2">
    <source>
        <dbReference type="ARBA" id="ARBA00022598"/>
    </source>
</evidence>
<accession>A0A4U5JAF3</accession>
<dbReference type="GO" id="GO:0016874">
    <property type="term" value="F:ligase activity"/>
    <property type="evidence" value="ECO:0007669"/>
    <property type="project" value="UniProtKB-KW"/>
</dbReference>
<evidence type="ECO:0000256" key="5">
    <source>
        <dbReference type="PROSITE-ProRule" id="PRU00409"/>
    </source>
</evidence>